<organism evidence="2">
    <name type="scientific">marine sediment metagenome</name>
    <dbReference type="NCBI Taxonomy" id="412755"/>
    <lineage>
        <taxon>unclassified sequences</taxon>
        <taxon>metagenomes</taxon>
        <taxon>ecological metagenomes</taxon>
    </lineage>
</organism>
<sequence length="52" mass="5887">MPATNIRRTRPDPIARITRGRETSQIKTQESDDKAKTLSTEEDVPMILSTTE</sequence>
<reference evidence="2" key="1">
    <citation type="journal article" date="2015" name="Nature">
        <title>Complex archaea that bridge the gap between prokaryotes and eukaryotes.</title>
        <authorList>
            <person name="Spang A."/>
            <person name="Saw J.H."/>
            <person name="Jorgensen S.L."/>
            <person name="Zaremba-Niedzwiedzka K."/>
            <person name="Martijn J."/>
            <person name="Lind A.E."/>
            <person name="van Eijk R."/>
            <person name="Schleper C."/>
            <person name="Guy L."/>
            <person name="Ettema T.J."/>
        </authorList>
    </citation>
    <scope>NUCLEOTIDE SEQUENCE</scope>
</reference>
<dbReference type="AlphaFoldDB" id="A0A0F8XN81"/>
<evidence type="ECO:0000256" key="1">
    <source>
        <dbReference type="SAM" id="MobiDB-lite"/>
    </source>
</evidence>
<accession>A0A0F8XN81</accession>
<feature type="region of interest" description="Disordered" evidence="1">
    <location>
        <begin position="1"/>
        <end position="52"/>
    </location>
</feature>
<feature type="compositionally biased region" description="Basic and acidic residues" evidence="1">
    <location>
        <begin position="9"/>
        <end position="36"/>
    </location>
</feature>
<protein>
    <submittedName>
        <fullName evidence="2">Uncharacterized protein</fullName>
    </submittedName>
</protein>
<gene>
    <name evidence="2" type="ORF">LCGC14_2924270</name>
</gene>
<name>A0A0F8XN81_9ZZZZ</name>
<dbReference type="EMBL" id="LAZR01058204">
    <property type="protein sequence ID" value="KKK70408.1"/>
    <property type="molecule type" value="Genomic_DNA"/>
</dbReference>
<proteinExistence type="predicted"/>
<evidence type="ECO:0000313" key="2">
    <source>
        <dbReference type="EMBL" id="KKK70408.1"/>
    </source>
</evidence>
<comment type="caution">
    <text evidence="2">The sequence shown here is derived from an EMBL/GenBank/DDBJ whole genome shotgun (WGS) entry which is preliminary data.</text>
</comment>